<dbReference type="AlphaFoldDB" id="A0A9D9H6C5"/>
<gene>
    <name evidence="2" type="ORF">IAA97_05900</name>
</gene>
<name>A0A9D9H6C5_9SPIO</name>
<keyword evidence="1" id="KW-0812">Transmembrane</keyword>
<keyword evidence="1" id="KW-1133">Transmembrane helix</keyword>
<feature type="transmembrane region" description="Helical" evidence="1">
    <location>
        <begin position="6"/>
        <end position="24"/>
    </location>
</feature>
<reference evidence="2" key="1">
    <citation type="submission" date="2020-10" db="EMBL/GenBank/DDBJ databases">
        <authorList>
            <person name="Gilroy R."/>
        </authorList>
    </citation>
    <scope>NUCLEOTIDE SEQUENCE</scope>
    <source>
        <strain evidence="2">7293</strain>
    </source>
</reference>
<accession>A0A9D9H6C5</accession>
<protein>
    <submittedName>
        <fullName evidence="2">Uncharacterized protein</fullName>
    </submittedName>
</protein>
<evidence type="ECO:0000256" key="1">
    <source>
        <dbReference type="SAM" id="Phobius"/>
    </source>
</evidence>
<organism evidence="2 3">
    <name type="scientific">Candidatus Ornithospirochaeta stercoripullorum</name>
    <dbReference type="NCBI Taxonomy" id="2840899"/>
    <lineage>
        <taxon>Bacteria</taxon>
        <taxon>Pseudomonadati</taxon>
        <taxon>Spirochaetota</taxon>
        <taxon>Spirochaetia</taxon>
        <taxon>Spirochaetales</taxon>
        <taxon>Spirochaetaceae</taxon>
        <taxon>Spirochaetaceae incertae sedis</taxon>
        <taxon>Candidatus Ornithospirochaeta</taxon>
    </lineage>
</organism>
<reference evidence="2" key="2">
    <citation type="journal article" date="2021" name="PeerJ">
        <title>Extensive microbial diversity within the chicken gut microbiome revealed by metagenomics and culture.</title>
        <authorList>
            <person name="Gilroy R."/>
            <person name="Ravi A."/>
            <person name="Getino M."/>
            <person name="Pursley I."/>
            <person name="Horton D.L."/>
            <person name="Alikhan N.F."/>
            <person name="Baker D."/>
            <person name="Gharbi K."/>
            <person name="Hall N."/>
            <person name="Watson M."/>
            <person name="Adriaenssens E.M."/>
            <person name="Foster-Nyarko E."/>
            <person name="Jarju S."/>
            <person name="Secka A."/>
            <person name="Antonio M."/>
            <person name="Oren A."/>
            <person name="Chaudhuri R.R."/>
            <person name="La Ragione R."/>
            <person name="Hildebrand F."/>
            <person name="Pallen M.J."/>
        </authorList>
    </citation>
    <scope>NUCLEOTIDE SEQUENCE</scope>
    <source>
        <strain evidence="2">7293</strain>
    </source>
</reference>
<dbReference type="Proteomes" id="UP000823615">
    <property type="component" value="Unassembled WGS sequence"/>
</dbReference>
<proteinExistence type="predicted"/>
<comment type="caution">
    <text evidence="2">The sequence shown here is derived from an EMBL/GenBank/DDBJ whole genome shotgun (WGS) entry which is preliminary data.</text>
</comment>
<evidence type="ECO:0000313" key="3">
    <source>
        <dbReference type="Proteomes" id="UP000823615"/>
    </source>
</evidence>
<dbReference type="EMBL" id="JADIMT010000069">
    <property type="protein sequence ID" value="MBO8436493.1"/>
    <property type="molecule type" value="Genomic_DNA"/>
</dbReference>
<evidence type="ECO:0000313" key="2">
    <source>
        <dbReference type="EMBL" id="MBO8436493.1"/>
    </source>
</evidence>
<feature type="transmembrane region" description="Helical" evidence="1">
    <location>
        <begin position="36"/>
        <end position="57"/>
    </location>
</feature>
<feature type="transmembrane region" description="Helical" evidence="1">
    <location>
        <begin position="77"/>
        <end position="100"/>
    </location>
</feature>
<sequence length="133" mass="15421">MRAFLFIWEFPQIVLGFIILLFTRGKLIRKAGRVRVYAWPLSSSISLGWFCFVPASHSSEVLLHELGHTRQSLYLGPLYLFVIGIPSFVWAVLFSLGTVGRDYHAFYTERWAERLADRWKSSLFLLYLSNSLS</sequence>
<keyword evidence="1" id="KW-0472">Membrane</keyword>